<dbReference type="EMBL" id="LT934114">
    <property type="protein sequence ID" value="VAH43723.1"/>
    <property type="molecule type" value="Genomic_DNA"/>
</dbReference>
<dbReference type="AlphaFoldDB" id="A0A9R1PHT4"/>
<dbReference type="Gramene" id="TRITD0Uv1G117110.1">
    <property type="protein sequence ID" value="TRITD0Uv1G117110.1"/>
    <property type="gene ID" value="TRITD0Uv1G117110"/>
</dbReference>
<dbReference type="Gramene" id="TRITD2Bv1G064160.1">
    <property type="protein sequence ID" value="TRITD2Bv1G064160.1"/>
    <property type="gene ID" value="TRITD2Bv1G064160"/>
</dbReference>
<protein>
    <submittedName>
        <fullName evidence="1">Uncharacterized protein</fullName>
    </submittedName>
</protein>
<dbReference type="EMBL" id="LT934114">
    <property type="protein sequence ID" value="VAH43722.1"/>
    <property type="molecule type" value="Genomic_DNA"/>
</dbReference>
<proteinExistence type="predicted"/>
<name>A0A9R1PHT4_TRITD</name>
<organism evidence="1 3">
    <name type="scientific">Triticum turgidum subsp. durum</name>
    <name type="common">Durum wheat</name>
    <name type="synonym">Triticum durum</name>
    <dbReference type="NCBI Taxonomy" id="4567"/>
    <lineage>
        <taxon>Eukaryota</taxon>
        <taxon>Viridiplantae</taxon>
        <taxon>Streptophyta</taxon>
        <taxon>Embryophyta</taxon>
        <taxon>Tracheophyta</taxon>
        <taxon>Spermatophyta</taxon>
        <taxon>Magnoliopsida</taxon>
        <taxon>Liliopsida</taxon>
        <taxon>Poales</taxon>
        <taxon>Poaceae</taxon>
        <taxon>BOP clade</taxon>
        <taxon>Pooideae</taxon>
        <taxon>Triticodae</taxon>
        <taxon>Triticeae</taxon>
        <taxon>Triticinae</taxon>
        <taxon>Triticum</taxon>
    </lineage>
</organism>
<dbReference type="Proteomes" id="UP000324705">
    <property type="component" value="Chromosome 2B"/>
</dbReference>
<evidence type="ECO:0000313" key="2">
    <source>
        <dbReference type="EMBL" id="VAH43723.1"/>
    </source>
</evidence>
<gene>
    <name evidence="1" type="ORF">TRITD_2Bv1G064160</name>
    <name evidence="2" type="ORF">TRITD_2Bv1G064170</name>
</gene>
<accession>A0A9R1PHT4</accession>
<evidence type="ECO:0000313" key="3">
    <source>
        <dbReference type="Proteomes" id="UP000324705"/>
    </source>
</evidence>
<evidence type="ECO:0000313" key="1">
    <source>
        <dbReference type="EMBL" id="VAH43722.1"/>
    </source>
</evidence>
<keyword evidence="3" id="KW-1185">Reference proteome</keyword>
<reference evidence="1 3" key="1">
    <citation type="submission" date="2017-09" db="EMBL/GenBank/DDBJ databases">
        <authorList>
            <consortium name="International Durum Wheat Genome Sequencing Consortium (IDWGSC)"/>
            <person name="Milanesi L."/>
        </authorList>
    </citation>
    <scope>NUCLEOTIDE SEQUENCE [LARGE SCALE GENOMIC DNA]</scope>
    <source>
        <strain evidence="3">cv. Svevo</strain>
    </source>
</reference>
<sequence length="155" mass="16252">MHAAAAAGRPSWCVAAAGRVVLAEVRAAAAAAAPAGRCHTPGRPDRAPVADRVCRRRSGVLRANRGPRRHARVRVVPARRRRDGMCRRGSRCGVGGRAALGPLVPVAPCPGASAGSSLTPSFVADADGLFLLHFPHLLFRYASLFKTENGMATRS</sequence>
<dbReference type="Gramene" id="TRITD2Bv1G064170.1">
    <property type="protein sequence ID" value="TRITD2Bv1G064170.1"/>
    <property type="gene ID" value="TRITD2Bv1G064170"/>
</dbReference>